<feature type="region of interest" description="Disordered" evidence="1">
    <location>
        <begin position="74"/>
        <end position="109"/>
    </location>
</feature>
<evidence type="ECO:0000313" key="3">
    <source>
        <dbReference type="Proteomes" id="UP000828390"/>
    </source>
</evidence>
<reference evidence="2" key="2">
    <citation type="submission" date="2020-11" db="EMBL/GenBank/DDBJ databases">
        <authorList>
            <person name="McCartney M.A."/>
            <person name="Auch B."/>
            <person name="Kono T."/>
            <person name="Mallez S."/>
            <person name="Becker A."/>
            <person name="Gohl D.M."/>
            <person name="Silverstein K.A.T."/>
            <person name="Koren S."/>
            <person name="Bechman K.B."/>
            <person name="Herman A."/>
            <person name="Abrahante J.E."/>
            <person name="Garbe J."/>
        </authorList>
    </citation>
    <scope>NUCLEOTIDE SEQUENCE</scope>
    <source>
        <strain evidence="2">Duluth1</strain>
        <tissue evidence="2">Whole animal</tissue>
    </source>
</reference>
<comment type="caution">
    <text evidence="2">The sequence shown here is derived from an EMBL/GenBank/DDBJ whole genome shotgun (WGS) entry which is preliminary data.</text>
</comment>
<evidence type="ECO:0000313" key="2">
    <source>
        <dbReference type="EMBL" id="KAH3877059.1"/>
    </source>
</evidence>
<evidence type="ECO:0000256" key="1">
    <source>
        <dbReference type="SAM" id="MobiDB-lite"/>
    </source>
</evidence>
<organism evidence="2 3">
    <name type="scientific">Dreissena polymorpha</name>
    <name type="common">Zebra mussel</name>
    <name type="synonym">Mytilus polymorpha</name>
    <dbReference type="NCBI Taxonomy" id="45954"/>
    <lineage>
        <taxon>Eukaryota</taxon>
        <taxon>Metazoa</taxon>
        <taxon>Spiralia</taxon>
        <taxon>Lophotrochozoa</taxon>
        <taxon>Mollusca</taxon>
        <taxon>Bivalvia</taxon>
        <taxon>Autobranchia</taxon>
        <taxon>Heteroconchia</taxon>
        <taxon>Euheterodonta</taxon>
        <taxon>Imparidentia</taxon>
        <taxon>Neoheterodontei</taxon>
        <taxon>Myida</taxon>
        <taxon>Dreissenoidea</taxon>
        <taxon>Dreissenidae</taxon>
        <taxon>Dreissena</taxon>
    </lineage>
</organism>
<accession>A0A9D4MJY6</accession>
<sequence>MLKLAQTNQQTNQPTDQQTGQKQYVPHYYKMERQRPTRLVMGPCKVEIDRIVIRDVQYKFEVIQCTNKEVNFQGSSAKSVGGAGGQDGQTDRRTSIQYPHFFSEKRGDN</sequence>
<keyword evidence="3" id="KW-1185">Reference proteome</keyword>
<proteinExistence type="predicted"/>
<feature type="region of interest" description="Disordered" evidence="1">
    <location>
        <begin position="1"/>
        <end position="23"/>
    </location>
</feature>
<gene>
    <name evidence="2" type="ORF">DPMN_000915</name>
</gene>
<dbReference type="AlphaFoldDB" id="A0A9D4MJY6"/>
<dbReference type="EMBL" id="JAIWYP010000001">
    <property type="protein sequence ID" value="KAH3877059.1"/>
    <property type="molecule type" value="Genomic_DNA"/>
</dbReference>
<reference evidence="2" key="1">
    <citation type="journal article" date="2019" name="bioRxiv">
        <title>The Genome of the Zebra Mussel, Dreissena polymorpha: A Resource for Invasive Species Research.</title>
        <authorList>
            <person name="McCartney M.A."/>
            <person name="Auch B."/>
            <person name="Kono T."/>
            <person name="Mallez S."/>
            <person name="Zhang Y."/>
            <person name="Obille A."/>
            <person name="Becker A."/>
            <person name="Abrahante J.E."/>
            <person name="Garbe J."/>
            <person name="Badalamenti J.P."/>
            <person name="Herman A."/>
            <person name="Mangelson H."/>
            <person name="Liachko I."/>
            <person name="Sullivan S."/>
            <person name="Sone E.D."/>
            <person name="Koren S."/>
            <person name="Silverstein K.A.T."/>
            <person name="Beckman K.B."/>
            <person name="Gohl D.M."/>
        </authorList>
    </citation>
    <scope>NUCLEOTIDE SEQUENCE</scope>
    <source>
        <strain evidence="2">Duluth1</strain>
        <tissue evidence="2">Whole animal</tissue>
    </source>
</reference>
<dbReference type="Proteomes" id="UP000828390">
    <property type="component" value="Unassembled WGS sequence"/>
</dbReference>
<name>A0A9D4MJY6_DREPO</name>
<protein>
    <submittedName>
        <fullName evidence="2">Uncharacterized protein</fullName>
    </submittedName>
</protein>
<feature type="compositionally biased region" description="Low complexity" evidence="1">
    <location>
        <begin position="1"/>
        <end position="21"/>
    </location>
</feature>